<dbReference type="Gene3D" id="3.40.190.10">
    <property type="entry name" value="Periplasmic binding protein-like II"/>
    <property type="match status" value="1"/>
</dbReference>
<feature type="non-terminal residue" evidence="1">
    <location>
        <position position="1"/>
    </location>
</feature>
<accession>A0A382TJ45</accession>
<organism evidence="1">
    <name type="scientific">marine metagenome</name>
    <dbReference type="NCBI Taxonomy" id="408172"/>
    <lineage>
        <taxon>unclassified sequences</taxon>
        <taxon>metagenomes</taxon>
        <taxon>ecological metagenomes</taxon>
    </lineage>
</organism>
<dbReference type="SUPFAM" id="SSF53850">
    <property type="entry name" value="Periplasmic binding protein-like II"/>
    <property type="match status" value="1"/>
</dbReference>
<reference evidence="1" key="1">
    <citation type="submission" date="2018-05" db="EMBL/GenBank/DDBJ databases">
        <authorList>
            <person name="Lanie J.A."/>
            <person name="Ng W.-L."/>
            <person name="Kazmierczak K.M."/>
            <person name="Andrzejewski T.M."/>
            <person name="Davidsen T.M."/>
            <person name="Wayne K.J."/>
            <person name="Tettelin H."/>
            <person name="Glass J.I."/>
            <person name="Rusch D."/>
            <person name="Podicherti R."/>
            <person name="Tsui H.-C.T."/>
            <person name="Winkler M.E."/>
        </authorList>
    </citation>
    <scope>NUCLEOTIDE SEQUENCE</scope>
</reference>
<protein>
    <submittedName>
        <fullName evidence="1">Uncharacterized protein</fullName>
    </submittedName>
</protein>
<gene>
    <name evidence="1" type="ORF">METZ01_LOCUS374940</name>
</gene>
<proteinExistence type="predicted"/>
<sequence length="97" mass="10308">MNNFMRVMATTAVMAMVGYAGQAIATELVVVSWGGAYTASQQNAYHAPYMKKNPGIKIINDDSAGSAVAKIRAMNQAGNVTWDLVDAVASDTMMLCD</sequence>
<feature type="non-terminal residue" evidence="1">
    <location>
        <position position="97"/>
    </location>
</feature>
<name>A0A382TJ45_9ZZZZ</name>
<dbReference type="EMBL" id="UINC01137000">
    <property type="protein sequence ID" value="SVD22086.1"/>
    <property type="molecule type" value="Genomic_DNA"/>
</dbReference>
<evidence type="ECO:0000313" key="1">
    <source>
        <dbReference type="EMBL" id="SVD22086.1"/>
    </source>
</evidence>
<dbReference type="AlphaFoldDB" id="A0A382TJ45"/>